<dbReference type="AlphaFoldDB" id="A0A7Z0RVI3"/>
<proteinExistence type="predicted"/>
<dbReference type="EMBL" id="JACCDF010000012">
    <property type="protein sequence ID" value="NYS61776.1"/>
    <property type="molecule type" value="Genomic_DNA"/>
</dbReference>
<name>A0A7Z0RVI3_9GAMM</name>
<organism evidence="1 2">
    <name type="scientific">Vreelandella salicampi</name>
    <dbReference type="NCBI Taxonomy" id="1449798"/>
    <lineage>
        <taxon>Bacteria</taxon>
        <taxon>Pseudomonadati</taxon>
        <taxon>Pseudomonadota</taxon>
        <taxon>Gammaproteobacteria</taxon>
        <taxon>Oceanospirillales</taxon>
        <taxon>Halomonadaceae</taxon>
        <taxon>Vreelandella</taxon>
    </lineage>
</organism>
<reference evidence="1 2" key="1">
    <citation type="journal article" date="2015" name="Int. J. Syst. Evol. Microbiol.">
        <title>Halomonas salicampi sp. nov., a halotolerant and alkalitolerant bacterium isolated from a saltern soil.</title>
        <authorList>
            <person name="Lee J.C."/>
            <person name="Kim Y.S."/>
            <person name="Yun B.S."/>
            <person name="Whang K.S."/>
        </authorList>
    </citation>
    <scope>NUCLEOTIDE SEQUENCE [LARGE SCALE GENOMIC DNA]</scope>
    <source>
        <strain evidence="1 2">BH103</strain>
    </source>
</reference>
<sequence length="45" mass="5040">MSRPRVMMDNTTGIIQGFLTPPPSVRHRVQLSVLAYLQTRSITVA</sequence>
<evidence type="ECO:0000313" key="2">
    <source>
        <dbReference type="Proteomes" id="UP000586119"/>
    </source>
</evidence>
<evidence type="ECO:0000313" key="1">
    <source>
        <dbReference type="EMBL" id="NYS61776.1"/>
    </source>
</evidence>
<accession>A0A7Z0RVI3</accession>
<dbReference type="RefSeq" id="WP_179931101.1">
    <property type="nucleotide sequence ID" value="NZ_JACCDF010000012.1"/>
</dbReference>
<comment type="caution">
    <text evidence="1">The sequence shown here is derived from an EMBL/GenBank/DDBJ whole genome shotgun (WGS) entry which is preliminary data.</text>
</comment>
<gene>
    <name evidence="1" type="ORF">HZS81_13540</name>
</gene>
<keyword evidence="2" id="KW-1185">Reference proteome</keyword>
<protein>
    <submittedName>
        <fullName evidence="1">Uncharacterized protein</fullName>
    </submittedName>
</protein>
<dbReference type="Proteomes" id="UP000586119">
    <property type="component" value="Unassembled WGS sequence"/>
</dbReference>